<reference evidence="3" key="1">
    <citation type="submission" date="2018-11" db="EMBL/GenBank/DDBJ databases">
        <authorList>
            <person name="Alioto T."/>
            <person name="Alioto T."/>
        </authorList>
    </citation>
    <scope>NUCLEOTIDE SEQUENCE</scope>
</reference>
<dbReference type="GO" id="GO:0005881">
    <property type="term" value="C:cytoplasmic microtubule"/>
    <property type="evidence" value="ECO:0007669"/>
    <property type="project" value="TreeGrafter"/>
</dbReference>
<feature type="compositionally biased region" description="Basic residues" evidence="1">
    <location>
        <begin position="637"/>
        <end position="652"/>
    </location>
</feature>
<feature type="region of interest" description="Disordered" evidence="1">
    <location>
        <begin position="616"/>
        <end position="851"/>
    </location>
</feature>
<feature type="domain" description="Microtubule-associated protein 10 C-terminal" evidence="2">
    <location>
        <begin position="326"/>
        <end position="582"/>
    </location>
</feature>
<dbReference type="GO" id="GO:0008017">
    <property type="term" value="F:microtubule binding"/>
    <property type="evidence" value="ECO:0007669"/>
    <property type="project" value="InterPro"/>
</dbReference>
<feature type="compositionally biased region" description="Basic residues" evidence="1">
    <location>
        <begin position="659"/>
        <end position="671"/>
    </location>
</feature>
<name>A0A8B6G0V2_MYTGA</name>
<feature type="region of interest" description="Disordered" evidence="1">
    <location>
        <begin position="868"/>
        <end position="966"/>
    </location>
</feature>
<dbReference type="InterPro" id="IPR026679">
    <property type="entry name" value="MAP10_C-term"/>
</dbReference>
<dbReference type="InterPro" id="IPR039302">
    <property type="entry name" value="MAP10"/>
</dbReference>
<protein>
    <recommendedName>
        <fullName evidence="2">Microtubule-associated protein 10 C-terminal domain-containing protein</fullName>
    </recommendedName>
</protein>
<dbReference type="AlphaFoldDB" id="A0A8B6G0V2"/>
<feature type="compositionally biased region" description="Basic and acidic residues" evidence="1">
    <location>
        <begin position="738"/>
        <end position="747"/>
    </location>
</feature>
<gene>
    <name evidence="3" type="ORF">MGAL_10B000812</name>
</gene>
<feature type="compositionally biased region" description="Acidic residues" evidence="1">
    <location>
        <begin position="939"/>
        <end position="955"/>
    </location>
</feature>
<dbReference type="GO" id="GO:0097431">
    <property type="term" value="C:mitotic spindle pole"/>
    <property type="evidence" value="ECO:0007669"/>
    <property type="project" value="TreeGrafter"/>
</dbReference>
<organism evidence="3 4">
    <name type="scientific">Mytilus galloprovincialis</name>
    <name type="common">Mediterranean mussel</name>
    <dbReference type="NCBI Taxonomy" id="29158"/>
    <lineage>
        <taxon>Eukaryota</taxon>
        <taxon>Metazoa</taxon>
        <taxon>Spiralia</taxon>
        <taxon>Lophotrochozoa</taxon>
        <taxon>Mollusca</taxon>
        <taxon>Bivalvia</taxon>
        <taxon>Autobranchia</taxon>
        <taxon>Pteriomorphia</taxon>
        <taxon>Mytilida</taxon>
        <taxon>Mytiloidea</taxon>
        <taxon>Mytilidae</taxon>
        <taxon>Mytilinae</taxon>
        <taxon>Mytilus</taxon>
    </lineage>
</organism>
<evidence type="ECO:0000256" key="1">
    <source>
        <dbReference type="SAM" id="MobiDB-lite"/>
    </source>
</evidence>
<proteinExistence type="predicted"/>
<feature type="region of interest" description="Disordered" evidence="1">
    <location>
        <begin position="375"/>
        <end position="402"/>
    </location>
</feature>
<evidence type="ECO:0000313" key="4">
    <source>
        <dbReference type="Proteomes" id="UP000596742"/>
    </source>
</evidence>
<dbReference type="PANTHER" id="PTHR21831">
    <property type="entry name" value="MICROTUBULE-ASSOCIATED PROTEIN 10"/>
    <property type="match status" value="1"/>
</dbReference>
<dbReference type="GO" id="GO:0051256">
    <property type="term" value="P:mitotic spindle midzone assembly"/>
    <property type="evidence" value="ECO:0007669"/>
    <property type="project" value="TreeGrafter"/>
</dbReference>
<feature type="compositionally biased region" description="Polar residues" evidence="1">
    <location>
        <begin position="956"/>
        <end position="966"/>
    </location>
</feature>
<feature type="compositionally biased region" description="Polar residues" evidence="1">
    <location>
        <begin position="765"/>
        <end position="779"/>
    </location>
</feature>
<dbReference type="PANTHER" id="PTHR21831:SF2">
    <property type="entry name" value="MICROTUBULE-ASSOCIATED PROTEIN 10"/>
    <property type="match status" value="1"/>
</dbReference>
<dbReference type="GO" id="GO:0032467">
    <property type="term" value="P:positive regulation of cytokinesis"/>
    <property type="evidence" value="ECO:0007669"/>
    <property type="project" value="TreeGrafter"/>
</dbReference>
<dbReference type="Pfam" id="PF14925">
    <property type="entry name" value="HPHLAWLY"/>
    <property type="match status" value="1"/>
</dbReference>
<dbReference type="GO" id="GO:0005813">
    <property type="term" value="C:centrosome"/>
    <property type="evidence" value="ECO:0007669"/>
    <property type="project" value="TreeGrafter"/>
</dbReference>
<dbReference type="Proteomes" id="UP000596742">
    <property type="component" value="Unassembled WGS sequence"/>
</dbReference>
<feature type="compositionally biased region" description="Polar residues" evidence="1">
    <location>
        <begin position="891"/>
        <end position="907"/>
    </location>
</feature>
<feature type="compositionally biased region" description="Polar residues" evidence="1">
    <location>
        <begin position="616"/>
        <end position="628"/>
    </location>
</feature>
<sequence length="983" mass="111735">MDSKHSRLKRDIESLFSLEVVVEKIYIPHEVCRFPSVAFRLLDYPTILIDHVEHDLASKIRRKVSSDPYYELPKQINELTDKHGNFELKKGKSCLLKLPFNTMQTHLSNTPMYVMIIDSYPQVPKLLGNTTVPLDEVIKDIAEDIRKVGDTVPSVHGDKGLFKVFNLMGKEIGYIILGYRLMCLGSGLIPHIPEREIAKRQSESIQEHSQQIEESIQEQYHAPTKSNKSASTVQRAKTKESKKLSTSQDMGSMTDPEKHDVLMQTIDMCDKEIHVALSDINTEKPRDLQTVSTQTQKKLNKNRKEPKLVSIELKPPADDSDDEFIINNIVHPPPLFYNSENEPRVKIQRPYLYYQDDASSVYTDELTIDDFSDEEKTLISKPPRNVPPQKVPSTKPRTREENQVKIQQPSAEKAPALGQFQSLMLGFPGSMTNGPLFPMLTALLNELSKIQDPRFVQSAVNQVNVATQDRQQPRPCPVPQPRMMTQKSEIINSPNKSKLHDNKENIQAGEKDVQLRGRKTNKVFTTPSDGVSKKKGWIRKTPNVSVSKSKLAYGLTNTQRLRLAKVNPEWLKTIEKEEKEAKALKAKTFKREDEEFEKGNLSDTLTEVRRLAEKNLNQMDDTVEQNESNFDDTVKSTMKKNRRRISPPRKPKPSAPSPVRKRSKSPKHKYLSKVQISSKSESRDDDFTTSGQIEKEEHVSDEEDAKSFKSIEVRIPSAQMYEDDSDFADSPKSYKYPGHMDKSRSEESSPNDNKFPGFMDHNVSVPASINGKTNESLNSTRDHYYEHDEEDYQPLESTRYSKPNKSHDEIDTQQFQSTEEPELQKLMSSGEKSEVSDILSTSRSEVSPNVIPPFDYNMTAARFQVLNPKASIQSPLPAIRKSQTKLDESGRTSPVVTPRSPGSSRHPTPTPRKKTAQRKRMDFKPDSIHTESVSSYIPSDEEDILGNDGYSDDFNDNSSSRMSPIVSHSNKWIPSTKLGYTIS</sequence>
<feature type="compositionally biased region" description="Polar residues" evidence="1">
    <location>
        <begin position="838"/>
        <end position="847"/>
    </location>
</feature>
<dbReference type="GO" id="GO:1990023">
    <property type="term" value="C:mitotic spindle midzone"/>
    <property type="evidence" value="ECO:0007669"/>
    <property type="project" value="TreeGrafter"/>
</dbReference>
<evidence type="ECO:0000313" key="3">
    <source>
        <dbReference type="EMBL" id="VDI57128.1"/>
    </source>
</evidence>
<feature type="compositionally biased region" description="Low complexity" evidence="1">
    <location>
        <begin position="207"/>
        <end position="219"/>
    </location>
</feature>
<dbReference type="OrthoDB" id="69809at2759"/>
<accession>A0A8B6G0V2</accession>
<dbReference type="GO" id="GO:0030496">
    <property type="term" value="C:midbody"/>
    <property type="evidence" value="ECO:0007669"/>
    <property type="project" value="TreeGrafter"/>
</dbReference>
<evidence type="ECO:0000259" key="2">
    <source>
        <dbReference type="Pfam" id="PF14925"/>
    </source>
</evidence>
<feature type="region of interest" description="Disordered" evidence="1">
    <location>
        <begin position="199"/>
        <end position="255"/>
    </location>
</feature>
<dbReference type="Pfam" id="PF14924">
    <property type="entry name" value="MAP10_N"/>
    <property type="match status" value="1"/>
</dbReference>
<dbReference type="EMBL" id="UYJE01007693">
    <property type="protein sequence ID" value="VDI57128.1"/>
    <property type="molecule type" value="Genomic_DNA"/>
</dbReference>
<comment type="caution">
    <text evidence="3">The sequence shown here is derived from an EMBL/GenBank/DDBJ whole genome shotgun (WGS) entry which is preliminary data.</text>
</comment>
<feature type="compositionally biased region" description="Basic and acidic residues" evidence="1">
    <location>
        <begin position="919"/>
        <end position="929"/>
    </location>
</feature>
<dbReference type="GO" id="GO:0031122">
    <property type="term" value="P:cytoplasmic microtubule organization"/>
    <property type="evidence" value="ECO:0007669"/>
    <property type="project" value="TreeGrafter"/>
</dbReference>
<feature type="compositionally biased region" description="Polar residues" evidence="1">
    <location>
        <begin position="224"/>
        <end position="235"/>
    </location>
</feature>
<keyword evidence="4" id="KW-1185">Reference proteome</keyword>